<dbReference type="STRING" id="1123510.GCA_000620025_02449"/>
<evidence type="ECO:0000313" key="2">
    <source>
        <dbReference type="Proteomes" id="UP000267342"/>
    </source>
</evidence>
<dbReference type="OrthoDB" id="6686920at2"/>
<gene>
    <name evidence="1" type="ORF">ZBT109_1298</name>
</gene>
<keyword evidence="2" id="KW-1185">Reference proteome</keyword>
<dbReference type="KEGG" id="zpl:ZBT109_1298"/>
<organism evidence="1 2">
    <name type="scientific">Zymobacter palmae</name>
    <dbReference type="NCBI Taxonomy" id="33074"/>
    <lineage>
        <taxon>Bacteria</taxon>
        <taxon>Pseudomonadati</taxon>
        <taxon>Pseudomonadota</taxon>
        <taxon>Gammaproteobacteria</taxon>
        <taxon>Oceanospirillales</taxon>
        <taxon>Halomonadaceae</taxon>
        <taxon>Zymobacter group</taxon>
        <taxon>Zymobacter</taxon>
    </lineage>
</organism>
<evidence type="ECO:0000313" key="1">
    <source>
        <dbReference type="EMBL" id="BBG30058.1"/>
    </source>
</evidence>
<dbReference type="InterPro" id="IPR008727">
    <property type="entry name" value="PAAR_motif"/>
</dbReference>
<name>A0A348HEK6_9GAMM</name>
<dbReference type="RefSeq" id="WP_084261862.1">
    <property type="nucleotide sequence ID" value="NZ_AP018933.1"/>
</dbReference>
<dbReference type="Pfam" id="PF05488">
    <property type="entry name" value="PAAR_motif"/>
    <property type="match status" value="1"/>
</dbReference>
<dbReference type="Gene3D" id="2.60.200.60">
    <property type="match status" value="1"/>
</dbReference>
<dbReference type="Proteomes" id="UP000267342">
    <property type="component" value="Chromosome"/>
</dbReference>
<reference evidence="1 2" key="1">
    <citation type="submission" date="2018-09" db="EMBL/GenBank/DDBJ databases">
        <title>Zymobacter palmae IAM14233 (=T109) whole genome analysis.</title>
        <authorList>
            <person name="Yanase H."/>
        </authorList>
    </citation>
    <scope>NUCLEOTIDE SEQUENCE [LARGE SCALE GENOMIC DNA]</scope>
    <source>
        <strain evidence="1 2">IAM14233</strain>
    </source>
</reference>
<dbReference type="AlphaFoldDB" id="A0A348HEK6"/>
<dbReference type="EMBL" id="AP018933">
    <property type="protein sequence ID" value="BBG30058.1"/>
    <property type="molecule type" value="Genomic_DNA"/>
</dbReference>
<sequence>MNIKGWVRLGDKAACGGAVVEGCQNVISHGRPLAHVGSAMACPFGCRIIEGDATTTLPNRRNAALHGHRTSMGCPIVSSLNNVNGQGTLPGEPIVNTFYSDPSNPPSEKTAGGWLPATHDDHFVIANPHGEPIPHVPYRIQLADGHIEEGVSDMEGKKHILTQTLSAQEFRVWIKAPTA</sequence>
<dbReference type="CDD" id="cd14744">
    <property type="entry name" value="PAAR_CT_2"/>
    <property type="match status" value="1"/>
</dbReference>
<accession>A0A348HEK6</accession>
<protein>
    <submittedName>
        <fullName evidence="1">Uncharacterized conserved protein</fullName>
    </submittedName>
</protein>
<proteinExistence type="predicted"/>